<dbReference type="Proteomes" id="UP000249829">
    <property type="component" value="Unassembled WGS sequence"/>
</dbReference>
<sequence>MRGCLLRLSFTSQSYSEIPACIMAVILLGISSTGSMYCTFSGPARNTGSSFLARYMMWPIRLLPEQCLEDQGLALDGYAGCLGVS</sequence>
<keyword evidence="2" id="KW-1185">Reference proteome</keyword>
<protein>
    <submittedName>
        <fullName evidence="1">Uncharacterized protein</fullName>
    </submittedName>
</protein>
<proteinExistence type="predicted"/>
<name>A0A2V5HDE0_ASPV1</name>
<evidence type="ECO:0000313" key="2">
    <source>
        <dbReference type="Proteomes" id="UP000249829"/>
    </source>
</evidence>
<dbReference type="AlphaFoldDB" id="A0A2V5HDE0"/>
<gene>
    <name evidence="1" type="ORF">BO99DRAFT_20287</name>
</gene>
<evidence type="ECO:0000313" key="1">
    <source>
        <dbReference type="EMBL" id="PYI22348.1"/>
    </source>
</evidence>
<organism evidence="1 2">
    <name type="scientific">Aspergillus violaceofuscus (strain CBS 115571)</name>
    <dbReference type="NCBI Taxonomy" id="1450538"/>
    <lineage>
        <taxon>Eukaryota</taxon>
        <taxon>Fungi</taxon>
        <taxon>Dikarya</taxon>
        <taxon>Ascomycota</taxon>
        <taxon>Pezizomycotina</taxon>
        <taxon>Eurotiomycetes</taxon>
        <taxon>Eurotiomycetidae</taxon>
        <taxon>Eurotiales</taxon>
        <taxon>Aspergillaceae</taxon>
        <taxon>Aspergillus</taxon>
    </lineage>
</organism>
<reference evidence="1 2" key="1">
    <citation type="submission" date="2018-02" db="EMBL/GenBank/DDBJ databases">
        <title>The genomes of Aspergillus section Nigri reveals drivers in fungal speciation.</title>
        <authorList>
            <consortium name="DOE Joint Genome Institute"/>
            <person name="Vesth T.C."/>
            <person name="Nybo J."/>
            <person name="Theobald S."/>
            <person name="Brandl J."/>
            <person name="Frisvad J.C."/>
            <person name="Nielsen K.F."/>
            <person name="Lyhne E.K."/>
            <person name="Kogle M.E."/>
            <person name="Kuo A."/>
            <person name="Riley R."/>
            <person name="Clum A."/>
            <person name="Nolan M."/>
            <person name="Lipzen A."/>
            <person name="Salamov A."/>
            <person name="Henrissat B."/>
            <person name="Wiebenga A."/>
            <person name="De vries R.P."/>
            <person name="Grigoriev I.V."/>
            <person name="Mortensen U.H."/>
            <person name="Andersen M.R."/>
            <person name="Baker S.E."/>
        </authorList>
    </citation>
    <scope>NUCLEOTIDE SEQUENCE [LARGE SCALE GENOMIC DNA]</scope>
    <source>
        <strain evidence="1 2">CBS 115571</strain>
    </source>
</reference>
<accession>A0A2V5HDE0</accession>
<dbReference type="EMBL" id="KZ825111">
    <property type="protein sequence ID" value="PYI22348.1"/>
    <property type="molecule type" value="Genomic_DNA"/>
</dbReference>